<proteinExistence type="predicted"/>
<organism evidence="2 3">
    <name type="scientific">Vibrio maritimus</name>
    <dbReference type="NCBI Taxonomy" id="990268"/>
    <lineage>
        <taxon>Bacteria</taxon>
        <taxon>Pseudomonadati</taxon>
        <taxon>Pseudomonadota</taxon>
        <taxon>Gammaproteobacteria</taxon>
        <taxon>Vibrionales</taxon>
        <taxon>Vibrionaceae</taxon>
        <taxon>Vibrio</taxon>
    </lineage>
</organism>
<evidence type="ECO:0000313" key="3">
    <source>
        <dbReference type="Proteomes" id="UP000029228"/>
    </source>
</evidence>
<reference evidence="2 3" key="1">
    <citation type="submission" date="2014-09" db="EMBL/GenBank/DDBJ databases">
        <title>Vibrio maritimus JCM 19235. (C45) whole genome shotgun sequence.</title>
        <authorList>
            <person name="Sawabe T."/>
            <person name="Meirelles P."/>
            <person name="Nakanishi M."/>
            <person name="Sayaka M."/>
            <person name="Hattori M."/>
            <person name="Ohkuma M."/>
        </authorList>
    </citation>
    <scope>NUCLEOTIDE SEQUENCE [LARGE SCALE GENOMIC DNA]</scope>
    <source>
        <strain evidence="3">JCM19235</strain>
    </source>
</reference>
<name>A0A090RR75_9VIBR</name>
<keyword evidence="3" id="KW-1185">Reference proteome</keyword>
<evidence type="ECO:0000313" key="2">
    <source>
        <dbReference type="EMBL" id="GAL17028.1"/>
    </source>
</evidence>
<dbReference type="EMBL" id="BBMR01000001">
    <property type="protein sequence ID" value="GAL17028.1"/>
    <property type="molecule type" value="Genomic_DNA"/>
</dbReference>
<accession>A0A090RR75</accession>
<feature type="compositionally biased region" description="Basic and acidic residues" evidence="1">
    <location>
        <begin position="42"/>
        <end position="53"/>
    </location>
</feature>
<sequence length="53" mass="6406">MFLKERKSGDLVDVVEMRRLTNLFQDSVEGRLQPGEEQQDPQEFKKSDWFYVR</sequence>
<dbReference type="AlphaFoldDB" id="A0A090RR75"/>
<evidence type="ECO:0000256" key="1">
    <source>
        <dbReference type="SAM" id="MobiDB-lite"/>
    </source>
</evidence>
<dbReference type="STRING" id="990268.JCM19235_5577"/>
<feature type="region of interest" description="Disordered" evidence="1">
    <location>
        <begin position="29"/>
        <end position="53"/>
    </location>
</feature>
<comment type="caution">
    <text evidence="2">The sequence shown here is derived from an EMBL/GenBank/DDBJ whole genome shotgun (WGS) entry which is preliminary data.</text>
</comment>
<protein>
    <submittedName>
        <fullName evidence="2">Uncharacterized protein</fullName>
    </submittedName>
</protein>
<dbReference type="Proteomes" id="UP000029228">
    <property type="component" value="Unassembled WGS sequence"/>
</dbReference>
<gene>
    <name evidence="2" type="ORF">JCM19235_5577</name>
</gene>